<dbReference type="InterPro" id="IPR051489">
    <property type="entry name" value="ADAM_Metalloproteinase"/>
</dbReference>
<feature type="signal peptide" evidence="16">
    <location>
        <begin position="1"/>
        <end position="22"/>
    </location>
</feature>
<keyword evidence="3" id="KW-0645">Protease</keyword>
<evidence type="ECO:0000256" key="4">
    <source>
        <dbReference type="ARBA" id="ARBA00022692"/>
    </source>
</evidence>
<feature type="transmembrane region" description="Helical" evidence="15">
    <location>
        <begin position="676"/>
        <end position="698"/>
    </location>
</feature>
<dbReference type="Gene3D" id="4.10.70.10">
    <property type="entry name" value="Disintegrin domain"/>
    <property type="match status" value="1"/>
</dbReference>
<dbReference type="InterPro" id="IPR036436">
    <property type="entry name" value="Disintegrin_dom_sf"/>
</dbReference>
<dbReference type="PROSITE" id="PS50214">
    <property type="entry name" value="DISINTEGRIN_2"/>
    <property type="match status" value="1"/>
</dbReference>
<dbReference type="InterPro" id="IPR032029">
    <property type="entry name" value="ADAM17_MPD"/>
</dbReference>
<evidence type="ECO:0000256" key="16">
    <source>
        <dbReference type="SAM" id="SignalP"/>
    </source>
</evidence>
<dbReference type="SUPFAM" id="SSF55486">
    <property type="entry name" value="Metalloproteases ('zincins'), catalytic domain"/>
    <property type="match status" value="1"/>
</dbReference>
<dbReference type="InterPro" id="IPR001762">
    <property type="entry name" value="Disintegrin_dom"/>
</dbReference>
<dbReference type="Pfam" id="PF00200">
    <property type="entry name" value="Disintegrin"/>
    <property type="match status" value="1"/>
</dbReference>
<dbReference type="SUPFAM" id="SSF57552">
    <property type="entry name" value="Blood coagulation inhibitor (disintegrin)"/>
    <property type="match status" value="1"/>
</dbReference>
<accession>A0A553P6L7</accession>
<dbReference type="AlphaFoldDB" id="A0A553P6L7"/>
<evidence type="ECO:0000259" key="18">
    <source>
        <dbReference type="PROSITE" id="PS50215"/>
    </source>
</evidence>
<dbReference type="PANTHER" id="PTHR45702:SF6">
    <property type="entry name" value="DISINTEGRIN AND METALLOPROTEINASE DOMAIN-CONTAINING PROTEIN 17"/>
    <property type="match status" value="1"/>
</dbReference>
<evidence type="ECO:0000256" key="11">
    <source>
        <dbReference type="ARBA" id="ARBA00023136"/>
    </source>
</evidence>
<dbReference type="PROSITE" id="PS50215">
    <property type="entry name" value="ADAM_MEPRO"/>
    <property type="match status" value="1"/>
</dbReference>
<dbReference type="STRING" id="6832.A0A553P6L7"/>
<keyword evidence="11 15" id="KW-0472">Membrane</keyword>
<evidence type="ECO:0000256" key="3">
    <source>
        <dbReference type="ARBA" id="ARBA00022670"/>
    </source>
</evidence>
<feature type="binding site" evidence="13">
    <location>
        <position position="420"/>
    </location>
    <ligand>
        <name>Zn(2+)</name>
        <dbReference type="ChEBI" id="CHEBI:29105"/>
        <note>catalytic</note>
    </ligand>
</feature>
<keyword evidence="20" id="KW-1185">Reference proteome</keyword>
<evidence type="ECO:0000256" key="5">
    <source>
        <dbReference type="ARBA" id="ARBA00022723"/>
    </source>
</evidence>
<dbReference type="CDD" id="cd14246">
    <property type="entry name" value="ADAM17_MPD"/>
    <property type="match status" value="1"/>
</dbReference>
<dbReference type="GO" id="GO:0046872">
    <property type="term" value="F:metal ion binding"/>
    <property type="evidence" value="ECO:0007669"/>
    <property type="project" value="UniProtKB-KW"/>
</dbReference>
<dbReference type="GO" id="GO:0007219">
    <property type="term" value="P:Notch signaling pathway"/>
    <property type="evidence" value="ECO:0007669"/>
    <property type="project" value="TreeGrafter"/>
</dbReference>
<dbReference type="Pfam" id="PF13574">
    <property type="entry name" value="Reprolysin_2"/>
    <property type="match status" value="1"/>
</dbReference>
<feature type="domain" description="Peptidase M12B" evidence="18">
    <location>
        <begin position="320"/>
        <end position="478"/>
    </location>
</feature>
<name>A0A553P6L7_TIGCA</name>
<dbReference type="FunFam" id="4.10.70.10:FF:000003">
    <property type="entry name" value="Disintegrin and metalloproteinase domain-containing protein 17"/>
    <property type="match status" value="1"/>
</dbReference>
<evidence type="ECO:0000313" key="19">
    <source>
        <dbReference type="EMBL" id="TRY73329.1"/>
    </source>
</evidence>
<feature type="chain" id="PRO_5022207896" description="ADAM 17-like protease" evidence="16">
    <location>
        <begin position="23"/>
        <end position="767"/>
    </location>
</feature>
<dbReference type="InterPro" id="IPR001590">
    <property type="entry name" value="Peptidase_M12B"/>
</dbReference>
<keyword evidence="12" id="KW-1015">Disulfide bond</keyword>
<feature type="active site" evidence="13">
    <location>
        <position position="411"/>
    </location>
</feature>
<dbReference type="Proteomes" id="UP000318571">
    <property type="component" value="Chromosome 3"/>
</dbReference>
<evidence type="ECO:0000313" key="20">
    <source>
        <dbReference type="Proteomes" id="UP000318571"/>
    </source>
</evidence>
<comment type="cofactor">
    <cofactor evidence="1">
        <name>Zn(2+)</name>
        <dbReference type="ChEBI" id="CHEBI:29105"/>
    </cofactor>
</comment>
<sequence length="767" mass="86673">MLKVGSVVGLVGVLVTLGVVWSQGSASAPSDLRRNLRHYERLRSSDLSHSIVKRGIDPSSTHKFNQIREVGFNAFGQEFRLVLSPKKGLLHPTFKAVEVVDDDESGEEKEQPVFIDHEHFYEGRVFGHLKSSASVHLEDGILTGKIETPEEIYHIEPSWRHIPEDDKDAMIVYKESDVLYSWENNQNDDFKPEKVCDFVKENGTAQDQHLPLNEIHYDEHGHPVENLDHVDQYGHRAKRQTTGELYMDLRQTRCPLLLVADYRFFNEMVHKIYEDTVWKDSAGGQGFSGMGFIIKKIVVHRKPTPVREGEVHYNMDRTSWDVRNLLEVFSREFTHKDFCLAHLFTDIKFEGGILGLAYVGSPRRNSVGGICTPEYFKNGYTLYLNSGLSSSRNHYGQRVITREADLVTAHEFGHNWGSEHDPDSSECSPSASQGGSYLMYTYSVSGYDVNNKKFSPCSLRFIRKVLLAKSGRCFTEPEESFCGNLRVEGEEECDAGLLGSEDTDACCDENCKLRPNAKCSDKNSPCCIGCNFMSMGAKCRSANFATCEQEAICTGTQAECPTSQAMPDGTQCVEKGECRKGQCVPYCETQGLQSCMCDTEKDACMRCCRRNLNSTCFPIIDARGRADRLPDGTPCYQGFCNMGQCERTMQDVVERIWDFIDDFNLNSVLKFFKDNIVGAVVIISLLFWVPISCLISYVDRKRAEKDEEEWEWKRTDELIHPSDRRRIIHVRVPRRNQAPPDGPYSSGPPMGGPLGVGPRLRSNQSAL</sequence>
<organism evidence="19 20">
    <name type="scientific">Tigriopus californicus</name>
    <name type="common">Marine copepod</name>
    <dbReference type="NCBI Taxonomy" id="6832"/>
    <lineage>
        <taxon>Eukaryota</taxon>
        <taxon>Metazoa</taxon>
        <taxon>Ecdysozoa</taxon>
        <taxon>Arthropoda</taxon>
        <taxon>Crustacea</taxon>
        <taxon>Multicrustacea</taxon>
        <taxon>Hexanauplia</taxon>
        <taxon>Copepoda</taxon>
        <taxon>Harpacticoida</taxon>
        <taxon>Harpacticidae</taxon>
        <taxon>Tigriopus</taxon>
    </lineage>
</organism>
<comment type="caution">
    <text evidence="19">The sequence shown here is derived from an EMBL/GenBank/DDBJ whole genome shotgun (WGS) entry which is preliminary data.</text>
</comment>
<feature type="binding site" evidence="13">
    <location>
        <position position="410"/>
    </location>
    <ligand>
        <name>Zn(2+)</name>
        <dbReference type="ChEBI" id="CHEBI:29105"/>
        <note>catalytic</note>
    </ligand>
</feature>
<dbReference type="SMART" id="SM00050">
    <property type="entry name" value="DISIN"/>
    <property type="match status" value="1"/>
</dbReference>
<protein>
    <recommendedName>
        <fullName evidence="21">ADAM 17-like protease</fullName>
    </recommendedName>
</protein>
<evidence type="ECO:0000256" key="15">
    <source>
        <dbReference type="SAM" id="Phobius"/>
    </source>
</evidence>
<gene>
    <name evidence="19" type="ORF">TCAL_06035</name>
</gene>
<keyword evidence="7" id="KW-0378">Hydrolase</keyword>
<reference evidence="19 20" key="1">
    <citation type="journal article" date="2018" name="Nat. Ecol. Evol.">
        <title>Genomic signatures of mitonuclear coevolution across populations of Tigriopus californicus.</title>
        <authorList>
            <person name="Barreto F.S."/>
            <person name="Watson E.T."/>
            <person name="Lima T.G."/>
            <person name="Willett C.S."/>
            <person name="Edmands S."/>
            <person name="Li W."/>
            <person name="Burton R.S."/>
        </authorList>
    </citation>
    <scope>NUCLEOTIDE SEQUENCE [LARGE SCALE GENOMIC DNA]</scope>
    <source>
        <strain evidence="19 20">San Diego</strain>
    </source>
</reference>
<keyword evidence="6 16" id="KW-0732">Signal</keyword>
<evidence type="ECO:0008006" key="21">
    <source>
        <dbReference type="Google" id="ProtNLM"/>
    </source>
</evidence>
<dbReference type="EMBL" id="VCGU01000007">
    <property type="protein sequence ID" value="TRY73329.1"/>
    <property type="molecule type" value="Genomic_DNA"/>
</dbReference>
<proteinExistence type="predicted"/>
<keyword evidence="10" id="KW-0482">Metalloprotease</keyword>
<evidence type="ECO:0000256" key="1">
    <source>
        <dbReference type="ARBA" id="ARBA00001947"/>
    </source>
</evidence>
<keyword evidence="4 15" id="KW-0812">Transmembrane</keyword>
<evidence type="ECO:0000256" key="13">
    <source>
        <dbReference type="PROSITE-ProRule" id="PRU00276"/>
    </source>
</evidence>
<dbReference type="Pfam" id="PF16698">
    <property type="entry name" value="ADAM17_MPD"/>
    <property type="match status" value="1"/>
</dbReference>
<feature type="region of interest" description="Disordered" evidence="14">
    <location>
        <begin position="730"/>
        <end position="767"/>
    </location>
</feature>
<keyword evidence="9 15" id="KW-1133">Transmembrane helix</keyword>
<evidence type="ECO:0000256" key="10">
    <source>
        <dbReference type="ARBA" id="ARBA00023049"/>
    </source>
</evidence>
<keyword evidence="5 13" id="KW-0479">Metal-binding</keyword>
<evidence type="ECO:0000256" key="9">
    <source>
        <dbReference type="ARBA" id="ARBA00022989"/>
    </source>
</evidence>
<comment type="caution">
    <text evidence="13">Lacks conserved residue(s) required for the propagation of feature annotation.</text>
</comment>
<evidence type="ECO:0000259" key="17">
    <source>
        <dbReference type="PROSITE" id="PS50214"/>
    </source>
</evidence>
<evidence type="ECO:0000256" key="6">
    <source>
        <dbReference type="ARBA" id="ARBA00022729"/>
    </source>
</evidence>
<dbReference type="Gene3D" id="3.40.390.10">
    <property type="entry name" value="Collagenase (Catalytic Domain)"/>
    <property type="match status" value="1"/>
</dbReference>
<dbReference type="Gene3D" id="4.10.70.30">
    <property type="match status" value="1"/>
</dbReference>
<dbReference type="InterPro" id="IPR034025">
    <property type="entry name" value="ADAM10_ADAM17"/>
</dbReference>
<dbReference type="GO" id="GO:0004222">
    <property type="term" value="F:metalloendopeptidase activity"/>
    <property type="evidence" value="ECO:0007669"/>
    <property type="project" value="InterPro"/>
</dbReference>
<feature type="binding site" evidence="13">
    <location>
        <position position="414"/>
    </location>
    <ligand>
        <name>Zn(2+)</name>
        <dbReference type="ChEBI" id="CHEBI:29105"/>
        <note>catalytic</note>
    </ligand>
</feature>
<evidence type="ECO:0000256" key="14">
    <source>
        <dbReference type="SAM" id="MobiDB-lite"/>
    </source>
</evidence>
<evidence type="ECO:0000256" key="8">
    <source>
        <dbReference type="ARBA" id="ARBA00022833"/>
    </source>
</evidence>
<evidence type="ECO:0000256" key="2">
    <source>
        <dbReference type="ARBA" id="ARBA00004479"/>
    </source>
</evidence>
<dbReference type="GO" id="GO:0006509">
    <property type="term" value="P:membrane protein ectodomain proteolysis"/>
    <property type="evidence" value="ECO:0007669"/>
    <property type="project" value="TreeGrafter"/>
</dbReference>
<evidence type="ECO:0000256" key="12">
    <source>
        <dbReference type="ARBA" id="ARBA00023157"/>
    </source>
</evidence>
<feature type="domain" description="Disintegrin" evidence="17">
    <location>
        <begin position="479"/>
        <end position="568"/>
    </location>
</feature>
<dbReference type="GO" id="GO:0005886">
    <property type="term" value="C:plasma membrane"/>
    <property type="evidence" value="ECO:0007669"/>
    <property type="project" value="TreeGrafter"/>
</dbReference>
<dbReference type="PANTHER" id="PTHR45702">
    <property type="entry name" value="ADAM10/ADAM17 METALLOPEPTIDASE FAMILY MEMBER"/>
    <property type="match status" value="1"/>
</dbReference>
<dbReference type="OMA" id="EHDPDIT"/>
<comment type="subcellular location">
    <subcellularLocation>
        <location evidence="2">Membrane</location>
        <topology evidence="2">Single-pass type I membrane protein</topology>
    </subcellularLocation>
</comment>
<dbReference type="InterPro" id="IPR024079">
    <property type="entry name" value="MetalloPept_cat_dom_sf"/>
</dbReference>
<keyword evidence="8 13" id="KW-0862">Zinc</keyword>
<evidence type="ECO:0000256" key="7">
    <source>
        <dbReference type="ARBA" id="ARBA00022801"/>
    </source>
</evidence>
<dbReference type="CDD" id="cd04270">
    <property type="entry name" value="ZnMc_TACE_like"/>
    <property type="match status" value="1"/>
</dbReference>